<dbReference type="EMBL" id="JAUFQU010000024">
    <property type="protein sequence ID" value="MDN3709237.1"/>
    <property type="molecule type" value="Genomic_DNA"/>
</dbReference>
<comment type="caution">
    <text evidence="1">The sequence shown here is derived from an EMBL/GenBank/DDBJ whole genome shotgun (WGS) entry which is preliminary data.</text>
</comment>
<evidence type="ECO:0000313" key="2">
    <source>
        <dbReference type="Proteomes" id="UP001242368"/>
    </source>
</evidence>
<evidence type="ECO:0000313" key="1">
    <source>
        <dbReference type="EMBL" id="MDN3709237.1"/>
    </source>
</evidence>
<keyword evidence="2" id="KW-1185">Reference proteome</keyword>
<dbReference type="RefSeq" id="WP_290364980.1">
    <property type="nucleotide sequence ID" value="NZ_JAUFQU010000024.1"/>
</dbReference>
<protein>
    <submittedName>
        <fullName evidence="1">Uncharacterized protein</fullName>
    </submittedName>
</protein>
<organism evidence="1 2">
    <name type="scientific">Paenimyroides ceti</name>
    <dbReference type="NCBI Taxonomy" id="395087"/>
    <lineage>
        <taxon>Bacteria</taxon>
        <taxon>Pseudomonadati</taxon>
        <taxon>Bacteroidota</taxon>
        <taxon>Flavobacteriia</taxon>
        <taxon>Flavobacteriales</taxon>
        <taxon>Flavobacteriaceae</taxon>
        <taxon>Paenimyroides</taxon>
    </lineage>
</organism>
<gene>
    <name evidence="1" type="ORF">QW060_19630</name>
</gene>
<reference evidence="2" key="1">
    <citation type="journal article" date="2019" name="Int. J. Syst. Evol. Microbiol.">
        <title>The Global Catalogue of Microorganisms (GCM) 10K type strain sequencing project: providing services to taxonomists for standard genome sequencing and annotation.</title>
        <authorList>
            <consortium name="The Broad Institute Genomics Platform"/>
            <consortium name="The Broad Institute Genome Sequencing Center for Infectious Disease"/>
            <person name="Wu L."/>
            <person name="Ma J."/>
        </authorList>
    </citation>
    <scope>NUCLEOTIDE SEQUENCE [LARGE SCALE GENOMIC DNA]</scope>
    <source>
        <strain evidence="2">CECT 7184</strain>
    </source>
</reference>
<name>A0ABT8D1Q2_9FLAO</name>
<sequence>MDGISAGGVRVAVAVLVVIALMRTASGLGHVPKISADTAKY</sequence>
<dbReference type="Proteomes" id="UP001242368">
    <property type="component" value="Unassembled WGS sequence"/>
</dbReference>
<accession>A0ABT8D1Q2</accession>
<proteinExistence type="predicted"/>